<sequence>MNVSLEGKVAYITGAARGQGRAHALRLAAAGVDIIGMDLCEDIDGIEYPLATQADLDETAAQVEALGRRMYWERGDVRDHEFLEGLAERGRAELGRIDFVIANAGVMPLYGPRSNERGAWTLALDVLLTGVMNTVEATYRHIVEQGDGGSIVLIASMAAEQPMMRTEIGHSMGNLGYAAAKAGVVNMAANYASLLASHRIRVNALCPAGVATPMVENPMVDHFYTNVATPEDCAVLVPAIAIDKVESEDVAGAAFWLCSDDSRYFTGSTMRIDGGAYLR</sequence>
<evidence type="ECO:0000256" key="3">
    <source>
        <dbReference type="ARBA" id="ARBA00023027"/>
    </source>
</evidence>
<evidence type="ECO:0000256" key="2">
    <source>
        <dbReference type="ARBA" id="ARBA00023002"/>
    </source>
</evidence>
<evidence type="ECO:0000313" key="5">
    <source>
        <dbReference type="Proteomes" id="UP000444960"/>
    </source>
</evidence>
<comment type="caution">
    <text evidence="4">The sequence shown here is derived from an EMBL/GenBank/DDBJ whole genome shotgun (WGS) entry which is preliminary data.</text>
</comment>
<dbReference type="NCBIfam" id="NF009467">
    <property type="entry name" value="PRK12826.1-3"/>
    <property type="match status" value="1"/>
</dbReference>
<proteinExistence type="inferred from homology"/>
<keyword evidence="5" id="KW-1185">Reference proteome</keyword>
<comment type="similarity">
    <text evidence="1">Belongs to the short-chain dehydrogenases/reductases (SDR) family.</text>
</comment>
<dbReference type="OrthoDB" id="5173603at2"/>
<dbReference type="CDD" id="cd05233">
    <property type="entry name" value="SDR_c"/>
    <property type="match status" value="1"/>
</dbReference>
<dbReference type="PANTHER" id="PTHR42760:SF133">
    <property type="entry name" value="3-OXOACYL-[ACYL-CARRIER-PROTEIN] REDUCTASE"/>
    <property type="match status" value="1"/>
</dbReference>
<dbReference type="AlphaFoldDB" id="A0A7I9V3T4"/>
<evidence type="ECO:0000256" key="1">
    <source>
        <dbReference type="ARBA" id="ARBA00006484"/>
    </source>
</evidence>
<dbReference type="NCBIfam" id="TIGR03971">
    <property type="entry name" value="SDR_subfam_1"/>
    <property type="match status" value="1"/>
</dbReference>
<accession>A0A7I9V3T4</accession>
<reference evidence="5" key="1">
    <citation type="submission" date="2019-06" db="EMBL/GenBank/DDBJ databases">
        <title>Gordonia isolated from sludge of a wastewater treatment plant.</title>
        <authorList>
            <person name="Tamura T."/>
            <person name="Aoyama K."/>
            <person name="Kang Y."/>
            <person name="Saito S."/>
            <person name="Akiyama N."/>
            <person name="Yazawa K."/>
            <person name="Gonoi T."/>
            <person name="Mikami Y."/>
        </authorList>
    </citation>
    <scope>NUCLEOTIDE SEQUENCE [LARGE SCALE GENOMIC DNA]</scope>
    <source>
        <strain evidence="5">NBRC 107696</strain>
    </source>
</reference>
<dbReference type="InterPro" id="IPR036291">
    <property type="entry name" value="NAD(P)-bd_dom_sf"/>
</dbReference>
<name>A0A7I9V3T4_9ACTN</name>
<protein>
    <submittedName>
        <fullName evidence="4">Short-chain dehydrogenase/reductase</fullName>
    </submittedName>
</protein>
<dbReference type="Proteomes" id="UP000444960">
    <property type="component" value="Unassembled WGS sequence"/>
</dbReference>
<dbReference type="Gene3D" id="3.40.50.720">
    <property type="entry name" value="NAD(P)-binding Rossmann-like Domain"/>
    <property type="match status" value="1"/>
</dbReference>
<dbReference type="PRINTS" id="PR00080">
    <property type="entry name" value="SDRFAMILY"/>
</dbReference>
<dbReference type="InterPro" id="IPR002347">
    <property type="entry name" value="SDR_fam"/>
</dbReference>
<dbReference type="Pfam" id="PF13561">
    <property type="entry name" value="adh_short_C2"/>
    <property type="match status" value="1"/>
</dbReference>
<dbReference type="GO" id="GO:0016616">
    <property type="term" value="F:oxidoreductase activity, acting on the CH-OH group of donors, NAD or NADP as acceptor"/>
    <property type="evidence" value="ECO:0007669"/>
    <property type="project" value="TreeGrafter"/>
</dbReference>
<gene>
    <name evidence="4" type="ORF">nbrc107696_02780</name>
</gene>
<dbReference type="InterPro" id="IPR023985">
    <property type="entry name" value="SDR_subfam_1"/>
</dbReference>
<dbReference type="EMBL" id="BJOV01000001">
    <property type="protein sequence ID" value="GED99831.1"/>
    <property type="molecule type" value="Genomic_DNA"/>
</dbReference>
<dbReference type="PRINTS" id="PR00081">
    <property type="entry name" value="GDHRDH"/>
</dbReference>
<dbReference type="SUPFAM" id="SSF51735">
    <property type="entry name" value="NAD(P)-binding Rossmann-fold domains"/>
    <property type="match status" value="1"/>
</dbReference>
<evidence type="ECO:0000313" key="4">
    <source>
        <dbReference type="EMBL" id="GED99831.1"/>
    </source>
</evidence>
<dbReference type="RefSeq" id="WP_161893784.1">
    <property type="nucleotide sequence ID" value="NZ_BJOV01000001.1"/>
</dbReference>
<dbReference type="PANTHER" id="PTHR42760">
    <property type="entry name" value="SHORT-CHAIN DEHYDROGENASES/REDUCTASES FAMILY MEMBER"/>
    <property type="match status" value="1"/>
</dbReference>
<keyword evidence="2" id="KW-0560">Oxidoreductase</keyword>
<dbReference type="FunFam" id="3.40.50.720:FF:000084">
    <property type="entry name" value="Short-chain dehydrogenase reductase"/>
    <property type="match status" value="1"/>
</dbReference>
<organism evidence="4 5">
    <name type="scientific">Gordonia spumicola</name>
    <dbReference type="NCBI Taxonomy" id="589161"/>
    <lineage>
        <taxon>Bacteria</taxon>
        <taxon>Bacillati</taxon>
        <taxon>Actinomycetota</taxon>
        <taxon>Actinomycetes</taxon>
        <taxon>Mycobacteriales</taxon>
        <taxon>Gordoniaceae</taxon>
        <taxon>Gordonia</taxon>
    </lineage>
</organism>
<keyword evidence="3" id="KW-0520">NAD</keyword>